<gene>
    <name evidence="1" type="ORF">SAMN05421825_0146</name>
</gene>
<reference evidence="2" key="1">
    <citation type="submission" date="2016-10" db="EMBL/GenBank/DDBJ databases">
        <authorList>
            <person name="Varghese N."/>
            <person name="Submissions S."/>
        </authorList>
    </citation>
    <scope>NUCLEOTIDE SEQUENCE [LARGE SCALE GENOMIC DNA]</scope>
    <source>
        <strain evidence="2">DSM 19684</strain>
    </source>
</reference>
<dbReference type="STRING" id="454006.SAMN05421825_0146"/>
<organism evidence="1 2">
    <name type="scientific">Epilithonimonas hungarica</name>
    <dbReference type="NCBI Taxonomy" id="454006"/>
    <lineage>
        <taxon>Bacteria</taxon>
        <taxon>Pseudomonadati</taxon>
        <taxon>Bacteroidota</taxon>
        <taxon>Flavobacteriia</taxon>
        <taxon>Flavobacteriales</taxon>
        <taxon>Weeksellaceae</taxon>
        <taxon>Chryseobacterium group</taxon>
        <taxon>Epilithonimonas</taxon>
    </lineage>
</organism>
<dbReference type="Proteomes" id="UP000199203">
    <property type="component" value="Unassembled WGS sequence"/>
</dbReference>
<accession>A0A1G7FLR6</accession>
<evidence type="ECO:0000313" key="1">
    <source>
        <dbReference type="EMBL" id="SDE76816.1"/>
    </source>
</evidence>
<keyword evidence="2" id="KW-1185">Reference proteome</keyword>
<evidence type="ECO:0008006" key="3">
    <source>
        <dbReference type="Google" id="ProtNLM"/>
    </source>
</evidence>
<proteinExistence type="predicted"/>
<dbReference type="RefSeq" id="WP_089870542.1">
    <property type="nucleotide sequence ID" value="NZ_FNBH01000001.1"/>
</dbReference>
<dbReference type="AlphaFoldDB" id="A0A1G7FLR6"/>
<sequence>MKVLFAYNITASDNEYVSRLIEISQAIDEVEITASLEEFWSPTTRYDAIIINWPDYLFRWKRDISDAEVEKLIALLDEYKKSNTKIITILHDEYAHHSRSENRNKIFDICYQNCDVLAHLGEFSLKKYKEEFRHLKVEHKLLYHPAYKYFDFDLDNLKTRTSLGFKPKDFIIIVPGGVRHQYEEDYINKIFKSLKIKNKKLIYVRASHIDKPKKELSPKFLTFKTKELFVKIFHKRHYKYKFLDSKVLSQYLTIADLIILPRIDILNSGNVILGSQYDKLIIGPKIGNIDEWLIRFDQISIDPKDVDKNIENNSLHLTVMDYIKKNASHKKHIYGDETILQQLQEILS</sequence>
<protein>
    <recommendedName>
        <fullName evidence="3">Glycosyltransferase family 1 protein</fullName>
    </recommendedName>
</protein>
<evidence type="ECO:0000313" key="2">
    <source>
        <dbReference type="Proteomes" id="UP000199203"/>
    </source>
</evidence>
<dbReference type="EMBL" id="FNBH01000001">
    <property type="protein sequence ID" value="SDE76816.1"/>
    <property type="molecule type" value="Genomic_DNA"/>
</dbReference>
<dbReference type="OrthoDB" id="1007434at2"/>
<name>A0A1G7FLR6_9FLAO</name>